<evidence type="ECO:0000259" key="1">
    <source>
        <dbReference type="Pfam" id="PF05699"/>
    </source>
</evidence>
<comment type="caution">
    <text evidence="2">The sequence shown here is derived from an EMBL/GenBank/DDBJ whole genome shotgun (WGS) entry which is preliminary data.</text>
</comment>
<feature type="domain" description="HAT C-terminal dimerisation" evidence="1">
    <location>
        <begin position="72"/>
        <end position="128"/>
    </location>
</feature>
<proteinExistence type="predicted"/>
<organism evidence="2">
    <name type="scientific">Fusarium oxysporum f. sp. cepae</name>
    <dbReference type="NCBI Taxonomy" id="396571"/>
    <lineage>
        <taxon>Eukaryota</taxon>
        <taxon>Fungi</taxon>
        <taxon>Dikarya</taxon>
        <taxon>Ascomycota</taxon>
        <taxon>Pezizomycotina</taxon>
        <taxon>Sordariomycetes</taxon>
        <taxon>Hypocreomycetidae</taxon>
        <taxon>Hypocreales</taxon>
        <taxon>Nectriaceae</taxon>
        <taxon>Fusarium</taxon>
        <taxon>Fusarium oxysporum species complex</taxon>
    </lineage>
</organism>
<gene>
    <name evidence="2" type="ORF">BFJ65_g13733</name>
</gene>
<dbReference type="Pfam" id="PF05699">
    <property type="entry name" value="Dimer_Tnp_hAT"/>
    <property type="match status" value="1"/>
</dbReference>
<accession>A0A3L6N409</accession>
<name>A0A3L6N409_FUSOX</name>
<dbReference type="GO" id="GO:0046983">
    <property type="term" value="F:protein dimerization activity"/>
    <property type="evidence" value="ECO:0007669"/>
    <property type="project" value="InterPro"/>
</dbReference>
<dbReference type="InterPro" id="IPR008906">
    <property type="entry name" value="HATC_C_dom"/>
</dbReference>
<evidence type="ECO:0000313" key="2">
    <source>
        <dbReference type="EMBL" id="RKK11857.1"/>
    </source>
</evidence>
<sequence length="129" mass="15149">MEGHADATQWEEYYSTRLKKMWKEEYTNREVPSLAMLSTAAAERGSLDMTLSWHSRSAITKGRIQRRPALDEYERYIHTFTPADDKYQFSPLSWWQEHQMEYPNLSQMAFDLLSIPTISAETERSFSSA</sequence>
<dbReference type="SUPFAM" id="SSF53098">
    <property type="entry name" value="Ribonuclease H-like"/>
    <property type="match status" value="1"/>
</dbReference>
<dbReference type="InterPro" id="IPR012337">
    <property type="entry name" value="RNaseH-like_sf"/>
</dbReference>
<protein>
    <recommendedName>
        <fullName evidence="1">HAT C-terminal dimerisation domain-containing protein</fullName>
    </recommendedName>
</protein>
<reference evidence="2" key="1">
    <citation type="journal article" date="2018" name="Sci. Rep.">
        <title>Characterisation of pathogen-specific regions and novel effector candidates in Fusarium oxysporum f. sp. cepae.</title>
        <authorList>
            <person name="Armitage A.D."/>
            <person name="Taylor A."/>
            <person name="Sobczyk M.K."/>
            <person name="Baxter L."/>
            <person name="Greenfield B.P."/>
            <person name="Bates H.J."/>
            <person name="Wilson F."/>
            <person name="Jackson A.C."/>
            <person name="Ott S."/>
            <person name="Harrison R.J."/>
            <person name="Clarkson J.P."/>
        </authorList>
    </citation>
    <scope>NUCLEOTIDE SEQUENCE [LARGE SCALE GENOMIC DNA]</scope>
    <source>
        <strain evidence="2">FoC_Fus2</strain>
    </source>
</reference>
<dbReference type="Proteomes" id="UP000270866">
    <property type="component" value="Chromosome 11"/>
</dbReference>
<dbReference type="AlphaFoldDB" id="A0A3L6N409"/>
<dbReference type="EMBL" id="MRCU01000009">
    <property type="protein sequence ID" value="RKK11857.1"/>
    <property type="molecule type" value="Genomic_DNA"/>
</dbReference>